<protein>
    <recommendedName>
        <fullName evidence="4">glycine--tRNA ligase</fullName>
        <ecNumber evidence="4">6.1.1.14</ecNumber>
    </recommendedName>
    <alternativeName>
        <fullName evidence="11">Diadenosine tetraphosphate synthetase</fullName>
    </alternativeName>
</protein>
<dbReference type="EC" id="6.1.1.14" evidence="4"/>
<accession>A0A6B2L064</accession>
<dbReference type="GO" id="GO:0070150">
    <property type="term" value="P:mitochondrial glycyl-tRNA aminoacylation"/>
    <property type="evidence" value="ECO:0007669"/>
    <property type="project" value="TreeGrafter"/>
</dbReference>
<comment type="subcellular location">
    <subcellularLocation>
        <location evidence="1">Cytoplasm</location>
    </subcellularLocation>
</comment>
<dbReference type="GO" id="GO:0005524">
    <property type="term" value="F:ATP binding"/>
    <property type="evidence" value="ECO:0007669"/>
    <property type="project" value="UniProtKB-KW"/>
</dbReference>
<dbReference type="CDD" id="cd00858">
    <property type="entry name" value="GlyRS_anticodon"/>
    <property type="match status" value="1"/>
</dbReference>
<dbReference type="InterPro" id="IPR004154">
    <property type="entry name" value="Anticodon-bd"/>
</dbReference>
<evidence type="ECO:0000256" key="10">
    <source>
        <dbReference type="ARBA" id="ARBA00023146"/>
    </source>
</evidence>
<dbReference type="Gene3D" id="3.30.40.230">
    <property type="match status" value="1"/>
</dbReference>
<dbReference type="CDD" id="cd00774">
    <property type="entry name" value="GlyRS-like_core"/>
    <property type="match status" value="1"/>
</dbReference>
<keyword evidence="9" id="KW-0648">Protein biosynthesis</keyword>
<dbReference type="Gene3D" id="3.30.930.10">
    <property type="entry name" value="Bira Bifunctional Protein, Domain 2"/>
    <property type="match status" value="1"/>
</dbReference>
<dbReference type="Gene3D" id="3.40.50.800">
    <property type="entry name" value="Anticodon-binding domain"/>
    <property type="match status" value="1"/>
</dbReference>
<dbReference type="SUPFAM" id="SSF52954">
    <property type="entry name" value="Class II aaRS ABD-related"/>
    <property type="match status" value="1"/>
</dbReference>
<dbReference type="NCBIfam" id="TIGR00389">
    <property type="entry name" value="glyS_dimeric"/>
    <property type="match status" value="1"/>
</dbReference>
<reference evidence="13" key="1">
    <citation type="journal article" date="2020" name="J. Eukaryot. Microbiol.">
        <title>De novo Sequencing, Assembly and Annotation of the Transcriptome for the Free-Living Testate Amoeba Arcella intermedia.</title>
        <authorList>
            <person name="Ribeiro G.M."/>
            <person name="Porfirio-Sousa A.L."/>
            <person name="Maurer-Alcala X.X."/>
            <person name="Katz L.A."/>
            <person name="Lahr D.J.G."/>
        </authorList>
    </citation>
    <scope>NUCLEOTIDE SEQUENCE</scope>
</reference>
<dbReference type="FunFam" id="3.40.50.800:FF:000004">
    <property type="entry name" value="Glycine--tRNA ligase 2"/>
    <property type="match status" value="1"/>
</dbReference>
<dbReference type="SUPFAM" id="SSF55681">
    <property type="entry name" value="Class II aaRS and biotin synthetases"/>
    <property type="match status" value="1"/>
</dbReference>
<dbReference type="InterPro" id="IPR027031">
    <property type="entry name" value="Gly-tRNA_synthase/POLG2"/>
</dbReference>
<feature type="domain" description="Aminoacyl-transfer RNA synthetases class-II family profile" evidence="12">
    <location>
        <begin position="138"/>
        <end position="486"/>
    </location>
</feature>
<sequence>MEELLKHRFFYTVAYEIYGGVKGLYDFGPPGSAMMANLIDLWREFFILEENMLQVQTAALTPEIVFKTSGHVDKFEDMMVRDVVTSECYRADHLLEDALEALLKTDLDEEARKEATTTLALLDNFNCQQLGEQLKKYKVKSPDTNNDITDPFPFNLMFSTSIGPTGKFKGYLRPETAQGMFVNFFRLLEQNAGKLPFAAAQIGPAYRNEIAPRSGLLRVREFTLAEIEHFVDPLDKSHPKFASVADYVLPLFSRVRQKEQTGIEKMTIGSAVPKTVNNETLGYFLVRVHKFLIKAGVRPEHIRFRQHLENEMAHYACDCWDAEIFTSYGWIECVGNADRACFDLSVHEKASGKKLSAFIPLAEPRDEEILVIQTNKPALGKSLKGDAKKVFAYLEDIKDEPLKLKQLQDNAKGSQTVQIDGVEVPTHLLTFAMQTKRVTGRTVQPSVIEPSFGLGRIVYCLLEHAYFSREGDEQRGVLSLKAVVAPYKVSLLPLVSAEQLVGVIPRLVRLLTRSRISYKADTTGVSVGKRYARTDELGIPFAVTIDFEGLSDDTVTLRERDSTQQVRIKIEEIPSVVMKLIDEELSWDDVRKTYPNVSVKEQ</sequence>
<evidence type="ECO:0000256" key="5">
    <source>
        <dbReference type="ARBA" id="ARBA00022490"/>
    </source>
</evidence>
<dbReference type="PANTHER" id="PTHR10745">
    <property type="entry name" value="GLYCYL-TRNA SYNTHETASE/DNA POLYMERASE SUBUNIT GAMMA-2"/>
    <property type="match status" value="1"/>
</dbReference>
<keyword evidence="8" id="KW-0067">ATP-binding</keyword>
<proteinExistence type="inferred from homology"/>
<dbReference type="Pfam" id="PF00587">
    <property type="entry name" value="tRNA-synt_2b"/>
    <property type="match status" value="1"/>
</dbReference>
<dbReference type="InterPro" id="IPR033731">
    <property type="entry name" value="GlyRS-like_core"/>
</dbReference>
<dbReference type="InterPro" id="IPR002315">
    <property type="entry name" value="tRNA-synt_gly"/>
</dbReference>
<evidence type="ECO:0000313" key="13">
    <source>
        <dbReference type="EMBL" id="NDV30297.1"/>
    </source>
</evidence>
<evidence type="ECO:0000256" key="6">
    <source>
        <dbReference type="ARBA" id="ARBA00022598"/>
    </source>
</evidence>
<keyword evidence="10" id="KW-0030">Aminoacyl-tRNA synthetase</keyword>
<evidence type="ECO:0000256" key="8">
    <source>
        <dbReference type="ARBA" id="ARBA00022840"/>
    </source>
</evidence>
<dbReference type="AlphaFoldDB" id="A0A6B2L064"/>
<dbReference type="PRINTS" id="PR01043">
    <property type="entry name" value="TRNASYNTHGLY"/>
</dbReference>
<dbReference type="PROSITE" id="PS50862">
    <property type="entry name" value="AA_TRNA_LIGASE_II"/>
    <property type="match status" value="1"/>
</dbReference>
<dbReference type="InterPro" id="IPR045864">
    <property type="entry name" value="aa-tRNA-synth_II/BPL/LPL"/>
</dbReference>
<evidence type="ECO:0000256" key="9">
    <source>
        <dbReference type="ARBA" id="ARBA00022917"/>
    </source>
</evidence>
<name>A0A6B2L064_9EUKA</name>
<dbReference type="EMBL" id="GIBP01001328">
    <property type="protein sequence ID" value="NDV30297.1"/>
    <property type="molecule type" value="Transcribed_RNA"/>
</dbReference>
<keyword evidence="6" id="KW-0436">Ligase</keyword>
<dbReference type="Pfam" id="PF03129">
    <property type="entry name" value="HGTP_anticodon"/>
    <property type="match status" value="1"/>
</dbReference>
<keyword evidence="7" id="KW-0547">Nucleotide-binding</keyword>
<evidence type="ECO:0000259" key="12">
    <source>
        <dbReference type="PROSITE" id="PS50862"/>
    </source>
</evidence>
<dbReference type="GO" id="GO:0005739">
    <property type="term" value="C:mitochondrion"/>
    <property type="evidence" value="ECO:0007669"/>
    <property type="project" value="TreeGrafter"/>
</dbReference>
<dbReference type="GO" id="GO:0004820">
    <property type="term" value="F:glycine-tRNA ligase activity"/>
    <property type="evidence" value="ECO:0007669"/>
    <property type="project" value="UniProtKB-EC"/>
</dbReference>
<keyword evidence="5" id="KW-0963">Cytoplasm</keyword>
<evidence type="ECO:0000256" key="4">
    <source>
        <dbReference type="ARBA" id="ARBA00012829"/>
    </source>
</evidence>
<organism evidence="13">
    <name type="scientific">Arcella intermedia</name>
    <dbReference type="NCBI Taxonomy" id="1963864"/>
    <lineage>
        <taxon>Eukaryota</taxon>
        <taxon>Amoebozoa</taxon>
        <taxon>Tubulinea</taxon>
        <taxon>Elardia</taxon>
        <taxon>Arcellinida</taxon>
        <taxon>Sphaerothecina</taxon>
        <taxon>Arcellidae</taxon>
        <taxon>Arcella</taxon>
    </lineage>
</organism>
<comment type="subunit">
    <text evidence="3">Homodimer.</text>
</comment>
<evidence type="ECO:0000256" key="7">
    <source>
        <dbReference type="ARBA" id="ARBA00022741"/>
    </source>
</evidence>
<evidence type="ECO:0000256" key="1">
    <source>
        <dbReference type="ARBA" id="ARBA00004496"/>
    </source>
</evidence>
<dbReference type="InterPro" id="IPR036621">
    <property type="entry name" value="Anticodon-bd_dom_sf"/>
</dbReference>
<comment type="similarity">
    <text evidence="2">Belongs to the class-II aminoacyl-tRNA synthetase family.</text>
</comment>
<dbReference type="InterPro" id="IPR002314">
    <property type="entry name" value="aa-tRNA-synt_IIb"/>
</dbReference>
<dbReference type="FunFam" id="3.30.40.230:FF:000001">
    <property type="entry name" value="Glycine--tRNA ligase"/>
    <property type="match status" value="1"/>
</dbReference>
<dbReference type="InterPro" id="IPR006195">
    <property type="entry name" value="aa-tRNA-synth_II"/>
</dbReference>
<evidence type="ECO:0000256" key="2">
    <source>
        <dbReference type="ARBA" id="ARBA00008226"/>
    </source>
</evidence>
<dbReference type="Gene3D" id="3.30.720.200">
    <property type="match status" value="1"/>
</dbReference>
<evidence type="ECO:0000256" key="11">
    <source>
        <dbReference type="ARBA" id="ARBA00030057"/>
    </source>
</evidence>
<dbReference type="PANTHER" id="PTHR10745:SF0">
    <property type="entry name" value="GLYCINE--TRNA LIGASE"/>
    <property type="match status" value="1"/>
</dbReference>
<dbReference type="NCBIfam" id="NF003211">
    <property type="entry name" value="PRK04173.1"/>
    <property type="match status" value="1"/>
</dbReference>
<evidence type="ECO:0000256" key="3">
    <source>
        <dbReference type="ARBA" id="ARBA00011738"/>
    </source>
</evidence>
<dbReference type="FunFam" id="3.30.930.10:FF:000010">
    <property type="entry name" value="Glycyl-tRNA synthetase 1"/>
    <property type="match status" value="1"/>
</dbReference>